<dbReference type="WBParaSite" id="jg18436">
    <property type="protein sequence ID" value="jg18436"/>
    <property type="gene ID" value="jg18436"/>
</dbReference>
<keyword evidence="1" id="KW-1185">Reference proteome</keyword>
<dbReference type="Proteomes" id="UP000887574">
    <property type="component" value="Unplaced"/>
</dbReference>
<dbReference type="AlphaFoldDB" id="A0A915DE08"/>
<name>A0A915DE08_9BILA</name>
<protein>
    <submittedName>
        <fullName evidence="2">Uncharacterized protein</fullName>
    </submittedName>
</protein>
<reference evidence="2" key="1">
    <citation type="submission" date="2022-11" db="UniProtKB">
        <authorList>
            <consortium name="WormBaseParasite"/>
        </authorList>
    </citation>
    <scope>IDENTIFICATION</scope>
</reference>
<organism evidence="1 2">
    <name type="scientific">Ditylenchus dipsaci</name>
    <dbReference type="NCBI Taxonomy" id="166011"/>
    <lineage>
        <taxon>Eukaryota</taxon>
        <taxon>Metazoa</taxon>
        <taxon>Ecdysozoa</taxon>
        <taxon>Nematoda</taxon>
        <taxon>Chromadorea</taxon>
        <taxon>Rhabditida</taxon>
        <taxon>Tylenchina</taxon>
        <taxon>Tylenchomorpha</taxon>
        <taxon>Sphaerularioidea</taxon>
        <taxon>Anguinidae</taxon>
        <taxon>Anguininae</taxon>
        <taxon>Ditylenchus</taxon>
    </lineage>
</organism>
<accession>A0A915DE08</accession>
<proteinExistence type="predicted"/>
<evidence type="ECO:0000313" key="2">
    <source>
        <dbReference type="WBParaSite" id="jg18436"/>
    </source>
</evidence>
<sequence>MTAWQFANIGRGREYSTKEWNPELPSFLVKESYEAEEVFTRSVHCIPAKCPTLEEDTRIEEELIDKEEGDELENVDYKTVLRFTNVQSARSDTSKKVIS</sequence>
<evidence type="ECO:0000313" key="1">
    <source>
        <dbReference type="Proteomes" id="UP000887574"/>
    </source>
</evidence>